<dbReference type="InterPro" id="IPR036388">
    <property type="entry name" value="WH-like_DNA-bd_sf"/>
</dbReference>
<comment type="caution">
    <text evidence="5">The sequence shown here is derived from an EMBL/GenBank/DDBJ whole genome shotgun (WGS) entry which is preliminary data.</text>
</comment>
<proteinExistence type="predicted"/>
<evidence type="ECO:0000256" key="3">
    <source>
        <dbReference type="ARBA" id="ARBA00023163"/>
    </source>
</evidence>
<dbReference type="EMBL" id="SMSE01000003">
    <property type="protein sequence ID" value="TDG12848.1"/>
    <property type="molecule type" value="Genomic_DNA"/>
</dbReference>
<dbReference type="InterPro" id="IPR036390">
    <property type="entry name" value="WH_DNA-bd_sf"/>
</dbReference>
<dbReference type="Proteomes" id="UP000295554">
    <property type="component" value="Unassembled WGS sequence"/>
</dbReference>
<dbReference type="PANTHER" id="PTHR33204">
    <property type="entry name" value="TRANSCRIPTIONAL REGULATOR, MARR FAMILY"/>
    <property type="match status" value="1"/>
</dbReference>
<dbReference type="InterPro" id="IPR036527">
    <property type="entry name" value="SCP2_sterol-bd_dom_sf"/>
</dbReference>
<dbReference type="SUPFAM" id="SSF46785">
    <property type="entry name" value="Winged helix' DNA-binding domain"/>
    <property type="match status" value="1"/>
</dbReference>
<sequence>MIEYGQFCPIAKASEVLGERWTNLVVRELGAGSETFNDLRRGLPLMSPSLLSARLKFLEAAGVVERSDSGKRIRYTLTEAGRELKPILLALGTWGQRWAPTRFEPKDLDPSMLMWDIHRSMKADYFGQHHTVLLFEFEDYTSKHRRWWLIVERGEVDVCMRDPGYDVDLHILTDVKSLTAIWLGQITFAQAIRRKLLKMAGDSQLKKDIHLWLGTNYFSSVKSVNPVRI</sequence>
<accession>A0A4R5LQL1</accession>
<dbReference type="CDD" id="cd00090">
    <property type="entry name" value="HTH_ARSR"/>
    <property type="match status" value="1"/>
</dbReference>
<keyword evidence="6" id="KW-1185">Reference proteome</keyword>
<evidence type="ECO:0000256" key="1">
    <source>
        <dbReference type="ARBA" id="ARBA00023015"/>
    </source>
</evidence>
<dbReference type="Pfam" id="PF01638">
    <property type="entry name" value="HxlR"/>
    <property type="match status" value="1"/>
</dbReference>
<dbReference type="GO" id="GO:0006355">
    <property type="term" value="P:regulation of DNA-templated transcription"/>
    <property type="evidence" value="ECO:0007669"/>
    <property type="project" value="UniProtKB-ARBA"/>
</dbReference>
<evidence type="ECO:0000259" key="4">
    <source>
        <dbReference type="PROSITE" id="PS51118"/>
    </source>
</evidence>
<dbReference type="AlphaFoldDB" id="A0A4R5LQL1"/>
<dbReference type="InterPro" id="IPR002577">
    <property type="entry name" value="HTH_HxlR"/>
</dbReference>
<keyword evidence="3" id="KW-0804">Transcription</keyword>
<evidence type="ECO:0000256" key="2">
    <source>
        <dbReference type="ARBA" id="ARBA00023125"/>
    </source>
</evidence>
<dbReference type="PANTHER" id="PTHR33204:SF18">
    <property type="entry name" value="TRANSCRIPTIONAL REGULATORY PROTEIN"/>
    <property type="match status" value="1"/>
</dbReference>
<name>A0A4R5LQL1_9GAMM</name>
<dbReference type="GO" id="GO:0003677">
    <property type="term" value="F:DNA binding"/>
    <property type="evidence" value="ECO:0007669"/>
    <property type="project" value="UniProtKB-KW"/>
</dbReference>
<organism evidence="5 6">
    <name type="scientific">Seongchinamella unica</name>
    <dbReference type="NCBI Taxonomy" id="2547392"/>
    <lineage>
        <taxon>Bacteria</taxon>
        <taxon>Pseudomonadati</taxon>
        <taxon>Pseudomonadota</taxon>
        <taxon>Gammaproteobacteria</taxon>
        <taxon>Cellvibrionales</taxon>
        <taxon>Halieaceae</taxon>
        <taxon>Seongchinamella</taxon>
    </lineage>
</organism>
<feature type="domain" description="HTH hxlR-type" evidence="4">
    <location>
        <begin position="8"/>
        <end position="103"/>
    </location>
</feature>
<keyword evidence="1" id="KW-0805">Transcription regulation</keyword>
<reference evidence="5 6" key="1">
    <citation type="submission" date="2019-03" db="EMBL/GenBank/DDBJ databases">
        <title>Seongchinamella monodicae gen. nov., sp. nov., a novel member of the Gammaproteobacteria isolated from a tidal mudflat of beach.</title>
        <authorList>
            <person name="Yang H.G."/>
            <person name="Kang J.W."/>
            <person name="Lee S.D."/>
        </authorList>
    </citation>
    <scope>NUCLEOTIDE SEQUENCE [LARGE SCALE GENOMIC DNA]</scope>
    <source>
        <strain evidence="5 6">GH4-78</strain>
    </source>
</reference>
<dbReference type="OrthoDB" id="9807069at2"/>
<keyword evidence="2" id="KW-0238">DNA-binding</keyword>
<dbReference type="RefSeq" id="WP_133214026.1">
    <property type="nucleotide sequence ID" value="NZ_SMSE01000003.1"/>
</dbReference>
<protein>
    <submittedName>
        <fullName evidence="5">Transcriptional regulator</fullName>
    </submittedName>
</protein>
<dbReference type="Gene3D" id="1.10.10.10">
    <property type="entry name" value="Winged helix-like DNA-binding domain superfamily/Winged helix DNA-binding domain"/>
    <property type="match status" value="1"/>
</dbReference>
<evidence type="ECO:0000313" key="5">
    <source>
        <dbReference type="EMBL" id="TDG12848.1"/>
    </source>
</evidence>
<dbReference type="InterPro" id="IPR011991">
    <property type="entry name" value="ArsR-like_HTH"/>
</dbReference>
<dbReference type="SUPFAM" id="SSF55718">
    <property type="entry name" value="SCP-like"/>
    <property type="match status" value="1"/>
</dbReference>
<gene>
    <name evidence="5" type="ORF">E2F43_14915</name>
</gene>
<evidence type="ECO:0000313" key="6">
    <source>
        <dbReference type="Proteomes" id="UP000295554"/>
    </source>
</evidence>
<dbReference type="Gene3D" id="3.30.1050.10">
    <property type="entry name" value="SCP2 sterol-binding domain"/>
    <property type="match status" value="1"/>
</dbReference>
<dbReference type="PROSITE" id="PS51118">
    <property type="entry name" value="HTH_HXLR"/>
    <property type="match status" value="1"/>
</dbReference>